<feature type="region of interest" description="Disordered" evidence="8">
    <location>
        <begin position="208"/>
        <end position="297"/>
    </location>
</feature>
<proteinExistence type="inferred from homology"/>
<dbReference type="GO" id="GO:0005737">
    <property type="term" value="C:cytoplasm"/>
    <property type="evidence" value="ECO:0007669"/>
    <property type="project" value="TreeGrafter"/>
</dbReference>
<accession>A0AAV5GJ95</accession>
<comment type="pathway">
    <text evidence="2">Protein modification; protein ubiquitination.</text>
</comment>
<dbReference type="GO" id="GO:0006511">
    <property type="term" value="P:ubiquitin-dependent protein catabolic process"/>
    <property type="evidence" value="ECO:0007669"/>
    <property type="project" value="TreeGrafter"/>
</dbReference>
<dbReference type="Pfam" id="PF14377">
    <property type="entry name" value="UBM"/>
    <property type="match status" value="3"/>
</dbReference>
<dbReference type="EC" id="2.3.2.26" evidence="3"/>
<keyword evidence="5 7" id="KW-0833">Ubl conjugation pathway</keyword>
<feature type="region of interest" description="Disordered" evidence="8">
    <location>
        <begin position="2791"/>
        <end position="2841"/>
    </location>
</feature>
<dbReference type="InterPro" id="IPR035983">
    <property type="entry name" value="Hect_E3_ubiquitin_ligase"/>
</dbReference>
<dbReference type="Pfam" id="PF00632">
    <property type="entry name" value="HECT"/>
    <property type="match status" value="1"/>
</dbReference>
<dbReference type="Gene3D" id="3.30.2160.10">
    <property type="entry name" value="Hect, E3 ligase catalytic domain"/>
    <property type="match status" value="1"/>
</dbReference>
<evidence type="ECO:0000259" key="10">
    <source>
        <dbReference type="PROSITE" id="PS50237"/>
    </source>
</evidence>
<protein>
    <recommendedName>
        <fullName evidence="3">HECT-type E3 ubiquitin transferase</fullName>
        <ecNumber evidence="3">2.3.2.26</ecNumber>
    </recommendedName>
</protein>
<feature type="region of interest" description="Disordered" evidence="8">
    <location>
        <begin position="2387"/>
        <end position="2428"/>
    </location>
</feature>
<dbReference type="PROSITE" id="PS50030">
    <property type="entry name" value="UBA"/>
    <property type="match status" value="1"/>
</dbReference>
<feature type="compositionally biased region" description="Acidic residues" evidence="8">
    <location>
        <begin position="2225"/>
        <end position="2241"/>
    </location>
</feature>
<feature type="compositionally biased region" description="Low complexity" evidence="8">
    <location>
        <begin position="1933"/>
        <end position="1962"/>
    </location>
</feature>
<dbReference type="InterPro" id="IPR010314">
    <property type="entry name" value="E3_Ub_ligase_DUF913"/>
</dbReference>
<dbReference type="InterPro" id="IPR050409">
    <property type="entry name" value="E3_ubiq-protein_ligase"/>
</dbReference>
<comment type="similarity">
    <text evidence="6">Belongs to the UPL family. TOM1/PTR1 subfamily.</text>
</comment>
<feature type="compositionally biased region" description="Basic and acidic residues" evidence="8">
    <location>
        <begin position="818"/>
        <end position="836"/>
    </location>
</feature>
<dbReference type="SUPFAM" id="SSF46934">
    <property type="entry name" value="UBA-like"/>
    <property type="match status" value="1"/>
</dbReference>
<feature type="compositionally biased region" description="Low complexity" evidence="8">
    <location>
        <begin position="235"/>
        <end position="248"/>
    </location>
</feature>
<keyword evidence="12" id="KW-1185">Reference proteome</keyword>
<feature type="region of interest" description="Disordered" evidence="8">
    <location>
        <begin position="1496"/>
        <end position="1527"/>
    </location>
</feature>
<feature type="region of interest" description="Disordered" evidence="8">
    <location>
        <begin position="2204"/>
        <end position="2241"/>
    </location>
</feature>
<sequence length="3927" mass="425131">MARLKRQPKRGGSAHPGIASFIAQLSTAEPHDLPALVDPLVREGWSWPRTDLQHWIVPLNRFDEILEQTITDYDLAGMEHAQTNSFTPRTKHLVLSVLAFEKLLLENSTNRKIFNGFDRLNDLLHTTDLDVLLATLRLALRPAQQYSSVNSSLSSIPFSERRLLNLAQPWGTREHGIEMVDLAQDKPLEVPLELQEPEWQFYRKVDKAAQPASASADKDKDEMEVEGATQPQGDASTSVASVSTPAPARRTSYFAASAQQTPGGAAPATPGQPQVPQTPATPAPAPTSAGATKPQEGMTTVHLPNFRLNSDKSVIDALLDLVATHQVPERDRLELLQKLRISHALCASADGGASERQQLLVVRLLALAVYAHAQPEQNAQLKVFLYEPELIPQLAELVHHDRDIPIEIKSAALYALEAFARYKGKTAEVASALNASVSHGVLMELVRKLAADLDTDSPSATTEFVDALFNLLTYINMHQTVGLMVIGAGLIPVLLDFVKDTRRGPLQMIAANKAVVLLDGFLYGYTNAFTAYMSASGLNTFIERITSEVDLAIEQHDAEAQKLEPSVKEATTGLLDFQPATLLKNILRALQRLMTTAGTTEGLRNVIDTPLLGAVKKVMEHRRVFGPQVFSLIINIAATFVHNEPTSLATLQEHKVPDAFYDSLVQGIPASNDVLQAIPNAVGAFCLNAAGLTQFTERNLVPKYFAIFTSPDHFELLRDRDSAVVIGSAIDELVRHHPTLRETVMGAIMRVFEDLKAWGDKFVPPEGEQGYALVAAPADKGKASAEGGADVQMQEGEGAQASTTTTTATAPATAAAAQDDKDKKDDKEKRKEEELKDNEVTNAIDVFGRFLEGLFQNLGHTTDFLGNSTRAFELVLDLLELPCCPAIMVKNSGYSSIVAIFRIASEIKAPESLAAVLGRTNKWLEQTRWFWDVSRDNVARESTLGAMVNPSAADLAEQQARFRAVTILLSHISLLSDIFINLTYVHGKAATAVLGVFGSQAPREQQDLLEKIGAVYRACQWENVTIRPTSFWTGEASKSAAEQAAQKADEQGEAPTPAVAAAREHQQEQAAEKAAVEAISTPATPDSPNIKLVQDVIQTYTKMTLPLFQSIIKLFMHRRSAEPGHRKVAKEVADKVARFVRDSLVWPDAKDLPAKLAYAAQSFVLVTKLLFDERPNLTGLQTHLLRSFVAVGGLDAYLELFARLQDVANDWFSSEDASSASPLIIPVFGGIKTALEFLSRLTSQKVLLEATQTALLATREKDPASPDYFDAPAFLVRIRAAALPSLRTAWDQPWLRKCPQNVVRSLVATLINILKAEGEQSTEPAARTDRSLGQVLGDGGLGGGLGGALNALNAVLGGGVGGILGGAGPAGIATPPTPAAPDETRVSQLMDMGFPRTACETALRRCRNNVALATEYLLQHPDLVGAARDEELRAPAPAPAAAAEAPAPADPTDAQAEAGPAPTADAVPAAPEAAPEQPADAPVAVAEVPAQQVDVEMGEASTSTAQEQPADEPAAPAAEAPQGPPLDELKKTLEETRKEIKPDFVNRALELAEEYGDLVFDIKSVFALFGSPEGETASAPLKSLLADLASRLEGSTEEVAKSEAAAAARFRLIALITTDPAYRESVEPNREELMAATIRCQKLYSAQPPAKDARPKWLAPLMLVSDSLLSIQNVPKPTTILAEGEEVPSVELVAQGPTWNDERAALFDLAMDVLEKGVSTRELFISTLRLLLILTRDHDLASKFVERDGLKLIFSTFASESPETKGCHSYAVMILRHIVEEKSVLRPMMEREIELWFGNSRSKVADITGFIRGASSVAFRDMPTFLEAAKSTVKLVSADAAHHYHVTLIKDPSSAAHKTVDAEPLKSPLNQQEGGEAHDVAMVESGGAASKPQKTVTPASATVESTVHFLMQQVLDTHKAALAPIPVPAAAATEEPAGPAASGATDSPAPMAAATTSAATADTGKKDSKDAHIPADVPLGDFYQSAFSLACLAELVASYNPCKSGFLTFSTRKGASKEAVAARSRSSFLYFLLNDLVPSTTLVPSLDFDSKRISSMWGWASLVIVGLCYDATAASLGSGSSDKDSVNDITNVRKAVLDAIARAYRDAMASNEPTENRYARLACLSDLCHRLLTARPFPHAGRPHSETSMQLAKLMLERNFAVILTNALAEVDLNFPHVNSLINAILRPLENLTKVVTKLGRAKNAPATGGRKRLFSEDISTDASSMDDSDDSLDSVSEAEQDQAAADLYRNSALGMYEGELETGAGAGDEYMSEDQEDFDDDDEMMEDMEDGFGSGSDISDASDLDEDDDGEEHGFGDEEMEELEGAGEDDDELSTDGSHADHLDEDDIAEEFEVEGGSEADEQDILEAFDGELDGEEADWVDEDEDDVPIDAGGVIAGGQNDLVFDGEDGDDLGDEADIDQGGVSDGEFTDEEEVLTGELEFDPEMTEQLRAQSTAQAYGWDPVTGGEGSSGRRNRALADEMMQLGDAGMFDRPRHTNTAAPHPLLVEGPSPEAQAAAAARRPRGNNATSRDSPAYQEWVRSIEQMLGPGGVNTLQEVLGSHGLSHLSGPDQLRIQLAPGPDGGMAVVIDPTPGIRATQQQAAHALHHGPEPARTSTSSRSVARQLSDRINAASAFLPVQTNQRWQEEGRILQGCVLIAERVARMTNHLINVLHAPARIEAKEARAKAEELRKKEEAAERELEEKRRKDEEEKAKKDEEERVKREAEEKQKKEEEEGEAERQRREAVAAQQQSTAAAASASMDVDAAAGEDLPDDVAEVMNLARSLAAGLAVPSTSGSTPARQPTPSTSAPAASSSAAEAAPVASTSANDAMQAESSNVAAARERVTVLVHGEEVDITDTGIDREFLEALPDDMRDEVIRQHLRESRIRSNGPPPAVPEHINSEFLDALPPDLRAEVLRQEAAEQRRQAAASAGGAPADEPADAVDMDPASFLATLDPALRSAVLSEEDEELAGGVPSGVLGGPGIGGADGNPLARLLGRAAPTAGVPIARGGPRGAQAGLTRATGGEAAGAAAAGPKKPTPQREVIQLLDKSGLATLVRLLFFPQPLRKNTLQRVLVNLCENARTRVELINLLLTILQDGTRDVSAVDKSFSQMSIRASRAVAPKDTPKRKTPDTPGGALPHFPGESVPNLIAQRCLEALLFLAANDQTPLFFLTEQEVHVSKRHSKKGKGKEKVRSTAAAYYRFECLLVSAQAQPTTIYPVIVLLSLLERPAMLKTPAMMDAVTSLLAQVTRLLQSLPKQPVKVEGESGASPAVPAGSAPAIAAAAADEVASGASEEAVKPKDKGKDKDKDEKEPDSPTEILTKAPPHIPASNLRLIVNVLDAGECSSRTFSQTLTIIQNLSHLENARETILDELKQRAEKISNEIAPDLVELLDTINRDQPVSGSTLARFTPASSSQAKLLRILKTIDFFGTPKKSPTQSSGEPASKTLSQEEEQVKSIYTSLSVSDLWKRLSDALGGIEAKPDLLYLSTVLLPLIESLLVVNKFTDASSTEFIDFTTAHSKILNTMVRNNPSLMSGSFAVLVRNSTMLDFENKRSFFFSRLHDRAQRQRQHYPSINLNVRRDRVFEDSYFVFRSKSGDQIKNGKLNVKFYDEEGVDAGGVTREWFSVLARQIFNPGYALFQPQAADSLTYQPNKLSYYNKDHLLYFHFVGRIIGKAIHDQRILEAYFSRSMYKHMLGKPVDHRDLESIDPEYYKSLVWMLENDIEDIIDLTFSVERDEFGKIETVDLIPDGRNIAVTNENKHDYVRRIADQRLSIDIKQQMDALLRGLYEIVPKDLLQIFSERELELLISGLPTIDADEWRSHTDLVGYKPSDPIVGYFWRAVRSFSHEERAKLLQFVSGSSRVPLEGFGALQGMSGVTKFNIHKAAHNAKLDLPSGYDSYEQLRRQLLIAITEGATGFAFQ</sequence>
<gene>
    <name evidence="11" type="ORF">Rhopal_005571-T1</name>
</gene>
<feature type="region of interest" description="Disordered" evidence="8">
    <location>
        <begin position="2698"/>
        <end position="2770"/>
    </location>
</feature>
<dbReference type="InterPro" id="IPR025527">
    <property type="entry name" value="HUWE1/Rev1_UBM"/>
</dbReference>
<dbReference type="InterPro" id="IPR015940">
    <property type="entry name" value="UBA"/>
</dbReference>
<dbReference type="Proteomes" id="UP001342314">
    <property type="component" value="Unassembled WGS sequence"/>
</dbReference>
<dbReference type="Pfam" id="PF06025">
    <property type="entry name" value="DUF913"/>
    <property type="match status" value="1"/>
</dbReference>
<evidence type="ECO:0000313" key="11">
    <source>
        <dbReference type="EMBL" id="GJN92541.1"/>
    </source>
</evidence>
<feature type="compositionally biased region" description="Basic and acidic residues" evidence="8">
    <location>
        <begin position="3300"/>
        <end position="3319"/>
    </location>
</feature>
<feature type="compositionally biased region" description="Low complexity" evidence="8">
    <location>
        <begin position="1439"/>
        <end position="1481"/>
    </location>
</feature>
<feature type="domain" description="HECT" evidence="10">
    <location>
        <begin position="3601"/>
        <end position="3927"/>
    </location>
</feature>
<dbReference type="GO" id="GO:0061630">
    <property type="term" value="F:ubiquitin protein ligase activity"/>
    <property type="evidence" value="ECO:0007669"/>
    <property type="project" value="UniProtKB-EC"/>
</dbReference>
<keyword evidence="4" id="KW-0808">Transferase</keyword>
<dbReference type="FunFam" id="3.30.2160.10:FF:000001">
    <property type="entry name" value="E3 ubiquitin-protein ligase NEDD4-like"/>
    <property type="match status" value="1"/>
</dbReference>
<dbReference type="InterPro" id="IPR016024">
    <property type="entry name" value="ARM-type_fold"/>
</dbReference>
<name>A0AAV5GJ95_9BASI</name>
<evidence type="ECO:0000259" key="9">
    <source>
        <dbReference type="PROSITE" id="PS50030"/>
    </source>
</evidence>
<reference evidence="11 12" key="1">
    <citation type="submission" date="2021-12" db="EMBL/GenBank/DDBJ databases">
        <title>High titer production of polyol ester of fatty acids by Rhodotorula paludigena BS15 towards product separation-free biomass refinery.</title>
        <authorList>
            <person name="Mano J."/>
            <person name="Ono H."/>
            <person name="Tanaka T."/>
            <person name="Naito K."/>
            <person name="Sushida H."/>
            <person name="Ike M."/>
            <person name="Tokuyasu K."/>
            <person name="Kitaoka M."/>
        </authorList>
    </citation>
    <scope>NUCLEOTIDE SEQUENCE [LARGE SCALE GENOMIC DNA]</scope>
    <source>
        <strain evidence="11 12">BS15</strain>
    </source>
</reference>
<feature type="compositionally biased region" description="Acidic residues" evidence="8">
    <location>
        <begin position="2344"/>
        <end position="2364"/>
    </location>
</feature>
<dbReference type="PANTHER" id="PTHR11254">
    <property type="entry name" value="HECT DOMAIN UBIQUITIN-PROTEIN LIGASE"/>
    <property type="match status" value="1"/>
</dbReference>
<dbReference type="InterPro" id="IPR000569">
    <property type="entry name" value="HECT_dom"/>
</dbReference>
<feature type="region of interest" description="Disordered" evidence="8">
    <location>
        <begin position="1933"/>
        <end position="1969"/>
    </location>
</feature>
<evidence type="ECO:0000256" key="1">
    <source>
        <dbReference type="ARBA" id="ARBA00000885"/>
    </source>
</evidence>
<feature type="compositionally biased region" description="Acidic residues" evidence="8">
    <location>
        <begin position="2406"/>
        <end position="2420"/>
    </location>
</feature>
<dbReference type="Gene3D" id="3.90.1750.10">
    <property type="entry name" value="Hect, E3 ligase catalytic domains"/>
    <property type="match status" value="1"/>
</dbReference>
<evidence type="ECO:0000256" key="4">
    <source>
        <dbReference type="ARBA" id="ARBA00022679"/>
    </source>
</evidence>
<feature type="region of interest" description="Disordered" evidence="8">
    <location>
        <begin position="3121"/>
        <end position="3145"/>
    </location>
</feature>
<dbReference type="GO" id="GO:0005634">
    <property type="term" value="C:nucleus"/>
    <property type="evidence" value="ECO:0007669"/>
    <property type="project" value="TreeGrafter"/>
</dbReference>
<dbReference type="SUPFAM" id="SSF56204">
    <property type="entry name" value="Hect, E3 ligase catalytic domain"/>
    <property type="match status" value="1"/>
</dbReference>
<dbReference type="Gene3D" id="1.25.10.10">
    <property type="entry name" value="Leucine-rich Repeat Variant"/>
    <property type="match status" value="1"/>
</dbReference>
<dbReference type="Gene3D" id="3.30.2410.10">
    <property type="entry name" value="Hect, E3 ligase catalytic domain"/>
    <property type="match status" value="1"/>
</dbReference>
<dbReference type="Pfam" id="PF06012">
    <property type="entry name" value="DUF908"/>
    <property type="match status" value="1"/>
</dbReference>
<comment type="caution">
    <text evidence="11">The sequence shown here is derived from an EMBL/GenBank/DDBJ whole genome shotgun (WGS) entry which is preliminary data.</text>
</comment>
<dbReference type="InterPro" id="IPR010309">
    <property type="entry name" value="E3_Ub_ligase_DUF908"/>
</dbReference>
<feature type="region of interest" description="Disordered" evidence="8">
    <location>
        <begin position="1037"/>
        <end position="1067"/>
    </location>
</feature>
<dbReference type="InterPro" id="IPR009060">
    <property type="entry name" value="UBA-like_sf"/>
</dbReference>
<feature type="compositionally biased region" description="Basic and acidic residues" evidence="8">
    <location>
        <begin position="2698"/>
        <end position="2747"/>
    </location>
</feature>
<feature type="region of interest" description="Disordered" evidence="8">
    <location>
        <begin position="2495"/>
        <end position="2536"/>
    </location>
</feature>
<dbReference type="Gene3D" id="1.10.8.10">
    <property type="entry name" value="DNA helicase RuvA subunit, C-terminal domain"/>
    <property type="match status" value="1"/>
</dbReference>
<feature type="region of interest" description="Disordered" evidence="8">
    <location>
        <begin position="1433"/>
        <end position="1481"/>
    </location>
</feature>
<evidence type="ECO:0000256" key="8">
    <source>
        <dbReference type="SAM" id="MobiDB-lite"/>
    </source>
</evidence>
<evidence type="ECO:0000256" key="2">
    <source>
        <dbReference type="ARBA" id="ARBA00004906"/>
    </source>
</evidence>
<dbReference type="Pfam" id="PF00627">
    <property type="entry name" value="UBA"/>
    <property type="match status" value="1"/>
</dbReference>
<dbReference type="SUPFAM" id="SSF48371">
    <property type="entry name" value="ARM repeat"/>
    <property type="match status" value="1"/>
</dbReference>
<feature type="compositionally biased region" description="Low complexity" evidence="8">
    <location>
        <begin position="2799"/>
        <end position="2829"/>
    </location>
</feature>
<feature type="region of interest" description="Disordered" evidence="8">
    <location>
        <begin position="2284"/>
        <end position="2364"/>
    </location>
</feature>
<dbReference type="SMART" id="SM00119">
    <property type="entry name" value="HECTc"/>
    <property type="match status" value="1"/>
</dbReference>
<feature type="compositionally biased region" description="Low complexity" evidence="8">
    <location>
        <begin position="1505"/>
        <end position="1521"/>
    </location>
</feature>
<feature type="region of interest" description="Disordered" evidence="8">
    <location>
        <begin position="2923"/>
        <end position="2944"/>
    </location>
</feature>
<dbReference type="CDD" id="cd00078">
    <property type="entry name" value="HECTc"/>
    <property type="match status" value="1"/>
</dbReference>
<feature type="compositionally biased region" description="Low complexity" evidence="8">
    <location>
        <begin position="2929"/>
        <end position="2940"/>
    </location>
</feature>
<dbReference type="FunFam" id="3.90.1750.10:FF:000003">
    <property type="entry name" value="E3 ubiquitin-protein ligase UPL1"/>
    <property type="match status" value="1"/>
</dbReference>
<dbReference type="PROSITE" id="PS50237">
    <property type="entry name" value="HECT"/>
    <property type="match status" value="1"/>
</dbReference>
<feature type="compositionally biased region" description="Polar residues" evidence="8">
    <location>
        <begin position="3439"/>
        <end position="3453"/>
    </location>
</feature>
<feature type="compositionally biased region" description="Low complexity" evidence="8">
    <location>
        <begin position="1037"/>
        <end position="1046"/>
    </location>
</feature>
<evidence type="ECO:0000256" key="5">
    <source>
        <dbReference type="ARBA" id="ARBA00022786"/>
    </source>
</evidence>
<evidence type="ECO:0000256" key="7">
    <source>
        <dbReference type="PROSITE-ProRule" id="PRU00104"/>
    </source>
</evidence>
<feature type="region of interest" description="Disordered" evidence="8">
    <location>
        <begin position="3293"/>
        <end position="3329"/>
    </location>
</feature>
<feature type="compositionally biased region" description="Acidic residues" evidence="8">
    <location>
        <begin position="2301"/>
        <end position="2335"/>
    </location>
</feature>
<comment type="catalytic activity">
    <reaction evidence="1">
        <text>S-ubiquitinyl-[E2 ubiquitin-conjugating enzyme]-L-cysteine + [acceptor protein]-L-lysine = [E2 ubiquitin-conjugating enzyme]-L-cysteine + N(6)-ubiquitinyl-[acceptor protein]-L-lysine.</text>
        <dbReference type="EC" id="2.3.2.26"/>
    </reaction>
</comment>
<dbReference type="CDD" id="cd14297">
    <property type="entry name" value="UBA2_spUBP14_like"/>
    <property type="match status" value="1"/>
</dbReference>
<dbReference type="InterPro" id="IPR011989">
    <property type="entry name" value="ARM-like"/>
</dbReference>
<evidence type="ECO:0000313" key="12">
    <source>
        <dbReference type="Proteomes" id="UP001342314"/>
    </source>
</evidence>
<feature type="domain" description="UBA" evidence="9">
    <location>
        <begin position="1380"/>
        <end position="1420"/>
    </location>
</feature>
<comment type="caution">
    <text evidence="7">Lacks conserved residue(s) required for the propagation of feature annotation.</text>
</comment>
<evidence type="ECO:0000256" key="6">
    <source>
        <dbReference type="ARBA" id="ARBA00034494"/>
    </source>
</evidence>
<dbReference type="PANTHER" id="PTHR11254:SF67">
    <property type="entry name" value="E3 UBIQUITIN-PROTEIN LIGASE HUWE1"/>
    <property type="match status" value="1"/>
</dbReference>
<feature type="compositionally biased region" description="Low complexity" evidence="8">
    <location>
        <begin position="2748"/>
        <end position="2768"/>
    </location>
</feature>
<evidence type="ECO:0000256" key="3">
    <source>
        <dbReference type="ARBA" id="ARBA00012485"/>
    </source>
</evidence>
<feature type="compositionally biased region" description="Low complexity" evidence="8">
    <location>
        <begin position="803"/>
        <end position="817"/>
    </location>
</feature>
<feature type="region of interest" description="Disordered" evidence="8">
    <location>
        <begin position="3436"/>
        <end position="3457"/>
    </location>
</feature>
<dbReference type="EMBL" id="BQKY01000011">
    <property type="protein sequence ID" value="GJN92541.1"/>
    <property type="molecule type" value="Genomic_DNA"/>
</dbReference>
<dbReference type="SMART" id="SM00165">
    <property type="entry name" value="UBA"/>
    <property type="match status" value="1"/>
</dbReference>
<organism evidence="11 12">
    <name type="scientific">Rhodotorula paludigena</name>
    <dbReference type="NCBI Taxonomy" id="86838"/>
    <lineage>
        <taxon>Eukaryota</taxon>
        <taxon>Fungi</taxon>
        <taxon>Dikarya</taxon>
        <taxon>Basidiomycota</taxon>
        <taxon>Pucciniomycotina</taxon>
        <taxon>Microbotryomycetes</taxon>
        <taxon>Sporidiobolales</taxon>
        <taxon>Sporidiobolaceae</taxon>
        <taxon>Rhodotorula</taxon>
    </lineage>
</organism>
<feature type="region of interest" description="Disordered" evidence="8">
    <location>
        <begin position="797"/>
        <end position="836"/>
    </location>
</feature>
<dbReference type="GO" id="GO:0000209">
    <property type="term" value="P:protein polyubiquitination"/>
    <property type="evidence" value="ECO:0007669"/>
    <property type="project" value="TreeGrafter"/>
</dbReference>
<feature type="compositionally biased region" description="Low complexity" evidence="8">
    <location>
        <begin position="255"/>
        <end position="278"/>
    </location>
</feature>